<dbReference type="SUPFAM" id="SSF53187">
    <property type="entry name" value="Zn-dependent exopeptidases"/>
    <property type="match status" value="1"/>
</dbReference>
<evidence type="ECO:0000256" key="3">
    <source>
        <dbReference type="ARBA" id="ARBA00022801"/>
    </source>
</evidence>
<dbReference type="Gene3D" id="3.30.70.360">
    <property type="match status" value="1"/>
</dbReference>
<gene>
    <name evidence="7" type="ordered locus">Spea_3276</name>
</gene>
<dbReference type="InterPro" id="IPR002933">
    <property type="entry name" value="Peptidase_M20"/>
</dbReference>
<keyword evidence="3" id="KW-0378">Hydrolase</keyword>
<dbReference type="NCBIfam" id="TIGR01883">
    <property type="entry name" value="PepT-like"/>
    <property type="match status" value="1"/>
</dbReference>
<sequence>MIFVRFAKRVRTLMPNINQERLVEHFISLVRIDSESGNEKAVAEVLTEQLGQLGFEVTQLAVPSEITNGFNIYGKLTGSLEGSIVFSSHMDTVTPGIGIEPIIEDGIIRSKGDTILGGDDKSGIAAVMEAVRSIQERGEAHKTIEVAFTVYEERGMHGAKNFDISKIESSQAIVLDSGGPIGTIITTAPGQQSLKVTIKGKPAHAGLEPEAGINALTVAADAISKMQLSRIDDETTANIGVVQGGQATNIVMPELYIEAEARSLDDDKLAKQVAHMVSTFEAAAQKHGASVEIDSTRSYNAYHIADDDAHVVEVKNTFAAIGIEAMTKPTGGGSDANIFNANGLKTVNLSTGMSKVHTTDEFIAVADLAAITEFVHCYLTR</sequence>
<dbReference type="HOGENOM" id="CLU_021802_6_0_6"/>
<dbReference type="EMBL" id="CP000851">
    <property type="protein sequence ID" value="ABV88591.1"/>
    <property type="molecule type" value="Genomic_DNA"/>
</dbReference>
<evidence type="ECO:0000313" key="8">
    <source>
        <dbReference type="Proteomes" id="UP000002608"/>
    </source>
</evidence>
<feature type="domain" description="Peptidase M20 dimerisation" evidence="6">
    <location>
        <begin position="190"/>
        <end position="285"/>
    </location>
</feature>
<comment type="cofactor">
    <cofactor evidence="1">
        <name>Zn(2+)</name>
        <dbReference type="ChEBI" id="CHEBI:29105"/>
    </cofactor>
</comment>
<comment type="similarity">
    <text evidence="5">Belongs to the peptidase M42 family.</text>
</comment>
<dbReference type="PANTHER" id="PTHR42994:SF2">
    <property type="entry name" value="PEPTIDASE"/>
    <property type="match status" value="1"/>
</dbReference>
<protein>
    <submittedName>
        <fullName evidence="7">Peptidase T-like protein</fullName>
    </submittedName>
</protein>
<dbReference type="AlphaFoldDB" id="A8H7Q4"/>
<dbReference type="InterPro" id="IPR008007">
    <property type="entry name" value="Peptidase_M42"/>
</dbReference>
<dbReference type="InterPro" id="IPR010162">
    <property type="entry name" value="PepT-like"/>
</dbReference>
<dbReference type="GO" id="GO:0004177">
    <property type="term" value="F:aminopeptidase activity"/>
    <property type="evidence" value="ECO:0007669"/>
    <property type="project" value="UniProtKB-UniRule"/>
</dbReference>
<evidence type="ECO:0000256" key="4">
    <source>
        <dbReference type="ARBA" id="ARBA00022833"/>
    </source>
</evidence>
<keyword evidence="8" id="KW-1185">Reference proteome</keyword>
<evidence type="ECO:0000313" key="7">
    <source>
        <dbReference type="EMBL" id="ABV88591.1"/>
    </source>
</evidence>
<evidence type="ECO:0000259" key="6">
    <source>
        <dbReference type="Pfam" id="PF07687"/>
    </source>
</evidence>
<proteinExistence type="inferred from homology"/>
<dbReference type="KEGG" id="spl:Spea_3276"/>
<dbReference type="PANTHER" id="PTHR42994">
    <property type="entry name" value="PEPTIDASE T"/>
    <property type="match status" value="1"/>
</dbReference>
<dbReference type="InterPro" id="IPR011650">
    <property type="entry name" value="Peptidase_M20_dimer"/>
</dbReference>
<dbReference type="Gene3D" id="3.40.630.10">
    <property type="entry name" value="Zn peptidases"/>
    <property type="match status" value="1"/>
</dbReference>
<name>A8H7Q4_SHEPA</name>
<dbReference type="InterPro" id="IPR036264">
    <property type="entry name" value="Bact_exopeptidase_dim_dom"/>
</dbReference>
<evidence type="ECO:0000256" key="1">
    <source>
        <dbReference type="ARBA" id="ARBA00001947"/>
    </source>
</evidence>
<organism evidence="7 8">
    <name type="scientific">Shewanella pealeana (strain ATCC 700345 / ANG-SQ1)</name>
    <dbReference type="NCBI Taxonomy" id="398579"/>
    <lineage>
        <taxon>Bacteria</taxon>
        <taxon>Pseudomonadati</taxon>
        <taxon>Pseudomonadota</taxon>
        <taxon>Gammaproteobacteria</taxon>
        <taxon>Alteromonadales</taxon>
        <taxon>Shewanellaceae</taxon>
        <taxon>Shewanella</taxon>
    </lineage>
</organism>
<keyword evidence="4" id="KW-0862">Zinc</keyword>
<dbReference type="Pfam" id="PF01546">
    <property type="entry name" value="Peptidase_M20"/>
    <property type="match status" value="1"/>
</dbReference>
<evidence type="ECO:0000256" key="2">
    <source>
        <dbReference type="ARBA" id="ARBA00022723"/>
    </source>
</evidence>
<dbReference type="GO" id="GO:0046872">
    <property type="term" value="F:metal ion binding"/>
    <property type="evidence" value="ECO:0007669"/>
    <property type="project" value="UniProtKB-UniRule"/>
</dbReference>
<dbReference type="Pfam" id="PF07687">
    <property type="entry name" value="M20_dimer"/>
    <property type="match status" value="1"/>
</dbReference>
<keyword evidence="2" id="KW-0479">Metal-binding</keyword>
<dbReference type="SUPFAM" id="SSF55031">
    <property type="entry name" value="Bacterial exopeptidase dimerisation domain"/>
    <property type="match status" value="1"/>
</dbReference>
<dbReference type="Proteomes" id="UP000002608">
    <property type="component" value="Chromosome"/>
</dbReference>
<dbReference type="eggNOG" id="COG2195">
    <property type="taxonomic scope" value="Bacteria"/>
</dbReference>
<dbReference type="STRING" id="398579.Spea_3276"/>
<evidence type="ECO:0000256" key="5">
    <source>
        <dbReference type="PIRNR" id="PIRNR001123"/>
    </source>
</evidence>
<reference evidence="7 8" key="1">
    <citation type="submission" date="2007-10" db="EMBL/GenBank/DDBJ databases">
        <title>Complete sequence of Shewanella pealeana ATCC 700345.</title>
        <authorList>
            <consortium name="US DOE Joint Genome Institute"/>
            <person name="Copeland A."/>
            <person name="Lucas S."/>
            <person name="Lapidus A."/>
            <person name="Barry K."/>
            <person name="Glavina del Rio T."/>
            <person name="Dalin E."/>
            <person name="Tice H."/>
            <person name="Pitluck S."/>
            <person name="Chertkov O."/>
            <person name="Brettin T."/>
            <person name="Bruce D."/>
            <person name="Detter J.C."/>
            <person name="Han C."/>
            <person name="Schmutz J."/>
            <person name="Larimer F."/>
            <person name="Land M."/>
            <person name="Hauser L."/>
            <person name="Kyrpides N."/>
            <person name="Kim E."/>
            <person name="Zhao J.-S.Z."/>
            <person name="Manno D."/>
            <person name="Hawari J."/>
            <person name="Richardson P."/>
        </authorList>
    </citation>
    <scope>NUCLEOTIDE SEQUENCE [LARGE SCALE GENOMIC DNA]</scope>
    <source>
        <strain evidence="8">ATCC 700345 / ANG-SQ1</strain>
    </source>
</reference>
<accession>A8H7Q4</accession>
<dbReference type="PIRSF" id="PIRSF001123">
    <property type="entry name" value="PepA_GA"/>
    <property type="match status" value="1"/>
</dbReference>